<feature type="compositionally biased region" description="Polar residues" evidence="1">
    <location>
        <begin position="280"/>
        <end position="289"/>
    </location>
</feature>
<name>A0A9P7DHI5_9AGAM</name>
<dbReference type="GO" id="GO:0005743">
    <property type="term" value="C:mitochondrial inner membrane"/>
    <property type="evidence" value="ECO:0007669"/>
    <property type="project" value="TreeGrafter"/>
</dbReference>
<dbReference type="RefSeq" id="XP_041159486.1">
    <property type="nucleotide sequence ID" value="XM_041305119.1"/>
</dbReference>
<dbReference type="GeneID" id="64598883"/>
<accession>A0A9P7DHI5</accession>
<evidence type="ECO:0000256" key="2">
    <source>
        <dbReference type="SAM" id="Phobius"/>
    </source>
</evidence>
<dbReference type="EMBL" id="JABBWE010000033">
    <property type="protein sequence ID" value="KAG1792949.1"/>
    <property type="molecule type" value="Genomic_DNA"/>
</dbReference>
<protein>
    <submittedName>
        <fullName evidence="3">Mitochondrial K+-H+ exchange-related-domain-containing protein</fullName>
    </submittedName>
</protein>
<keyword evidence="4" id="KW-1185">Reference proteome</keyword>
<dbReference type="PANTHER" id="PTHR28062">
    <property type="entry name" value="K+-H+ EXCHANGE-LIKE PROTEIN"/>
    <property type="match status" value="1"/>
</dbReference>
<evidence type="ECO:0000313" key="4">
    <source>
        <dbReference type="Proteomes" id="UP000719766"/>
    </source>
</evidence>
<dbReference type="Proteomes" id="UP000719766">
    <property type="component" value="Unassembled WGS sequence"/>
</dbReference>
<keyword evidence="2" id="KW-0812">Transmembrane</keyword>
<feature type="compositionally biased region" description="Polar residues" evidence="1">
    <location>
        <begin position="298"/>
        <end position="313"/>
    </location>
</feature>
<evidence type="ECO:0000313" key="3">
    <source>
        <dbReference type="EMBL" id="KAG1792949.1"/>
    </source>
</evidence>
<comment type="caution">
    <text evidence="3">The sequence shown here is derived from an EMBL/GenBank/DDBJ whole genome shotgun (WGS) entry which is preliminary data.</text>
</comment>
<proteinExistence type="predicted"/>
<evidence type="ECO:0000256" key="1">
    <source>
        <dbReference type="SAM" id="MobiDB-lite"/>
    </source>
</evidence>
<dbReference type="GO" id="GO:0006813">
    <property type="term" value="P:potassium ion transport"/>
    <property type="evidence" value="ECO:0007669"/>
    <property type="project" value="TreeGrafter"/>
</dbReference>
<organism evidence="3 4">
    <name type="scientific">Suillus plorans</name>
    <dbReference type="NCBI Taxonomy" id="116603"/>
    <lineage>
        <taxon>Eukaryota</taxon>
        <taxon>Fungi</taxon>
        <taxon>Dikarya</taxon>
        <taxon>Basidiomycota</taxon>
        <taxon>Agaricomycotina</taxon>
        <taxon>Agaricomycetes</taxon>
        <taxon>Agaricomycetidae</taxon>
        <taxon>Boletales</taxon>
        <taxon>Suillineae</taxon>
        <taxon>Suillaceae</taxon>
        <taxon>Suillus</taxon>
    </lineage>
</organism>
<dbReference type="PANTHER" id="PTHR28062:SF1">
    <property type="entry name" value="TRANSMEMBRANE PROTEIN"/>
    <property type="match status" value="1"/>
</dbReference>
<feature type="transmembrane region" description="Helical" evidence="2">
    <location>
        <begin position="190"/>
        <end position="209"/>
    </location>
</feature>
<dbReference type="GO" id="GO:1902600">
    <property type="term" value="P:proton transmembrane transport"/>
    <property type="evidence" value="ECO:0007669"/>
    <property type="project" value="TreeGrafter"/>
</dbReference>
<keyword evidence="2" id="KW-0472">Membrane</keyword>
<gene>
    <name evidence="3" type="ORF">HD556DRAFT_1432412</name>
</gene>
<sequence>MSALPKAMRTMRIIALPLSRPNIPPDHGLKPHAIFNPNRMLIFYHFDLSQGNSVKTQDQSSIKRAVKWASIKAADLWAGFGKAPEGSWKLQTYEFGERIIDRIDFEELALKGVDPSLGPSITDADVTHKANEVNLSEKQSPTEALRIPLIYPPSIYASLPPTGVNEVSHPSIVHLRTLLTSREPRHRRGFWMWMAIAPLTAPFMIVPVIPNLPFFFCVWRSWSHYRAYRTSQYLSSLLDQGLITPEPSAALDQLYTSYVPSLSNIESLRSPTAPPLRSAASLQANTPNMNDGHPSHDPTASSSQPDASNVHKTSQRLLLTRKAIPQILQLFGLPQSSAADMYRAVEQVRGRLGGTSGR</sequence>
<dbReference type="OrthoDB" id="5562676at2759"/>
<keyword evidence="2" id="KW-1133">Transmembrane helix</keyword>
<dbReference type="Pfam" id="PF10173">
    <property type="entry name" value="Mit_KHE1"/>
    <property type="match status" value="1"/>
</dbReference>
<dbReference type="AlphaFoldDB" id="A0A9P7DHI5"/>
<reference evidence="3" key="1">
    <citation type="journal article" date="2020" name="New Phytol.">
        <title>Comparative genomics reveals dynamic genome evolution in host specialist ectomycorrhizal fungi.</title>
        <authorList>
            <person name="Lofgren L.A."/>
            <person name="Nguyen N.H."/>
            <person name="Vilgalys R."/>
            <person name="Ruytinx J."/>
            <person name="Liao H.L."/>
            <person name="Branco S."/>
            <person name="Kuo A."/>
            <person name="LaButti K."/>
            <person name="Lipzen A."/>
            <person name="Andreopoulos W."/>
            <person name="Pangilinan J."/>
            <person name="Riley R."/>
            <person name="Hundley H."/>
            <person name="Na H."/>
            <person name="Barry K."/>
            <person name="Grigoriev I.V."/>
            <person name="Stajich J.E."/>
            <person name="Kennedy P.G."/>
        </authorList>
    </citation>
    <scope>NUCLEOTIDE SEQUENCE</scope>
    <source>
        <strain evidence="3">S12</strain>
    </source>
</reference>
<feature type="region of interest" description="Disordered" evidence="1">
    <location>
        <begin position="268"/>
        <end position="313"/>
    </location>
</feature>
<dbReference type="InterPro" id="IPR018786">
    <property type="entry name" value="Mit_KHE1"/>
</dbReference>